<evidence type="ECO:0000256" key="8">
    <source>
        <dbReference type="ARBA" id="ARBA00023012"/>
    </source>
</evidence>
<dbReference type="SUPFAM" id="SSF55874">
    <property type="entry name" value="ATPase domain of HSP90 chaperone/DNA topoisomerase II/histidine kinase"/>
    <property type="match status" value="1"/>
</dbReference>
<sequence>MGELSRESGGRGEAAIGWAATRWAAATGAGGDASVMNRSWHPVAMAKSSLTWRSALYLGVSAAFGLGWFIALVVGLSLSVGLLIIWVGFPMLALMMVAWRFGAMLERQLVRAAFGVRIPNPYRKPPEGRNPLVRLKGMAADPGTWKDLLYLLVLFPVTLVEFVVSVTVWAATGSLLFLPVLVAVDGGAEINVGVSYWAGNPVEALPLSLIGLVFLVAAMYVTRVMAIGHAAWAALMLGPSPSQAENAELRKRTEHLQASRARGVDAAEFERRRIERDLHDGAQQRLLAVAMDIGRARAKLDDDPEGARTLIEQAHSGTKEAISELRDLARGIYPAILTDRGLDPALSGLAGRAPVPVEVTVDLPERPPAAVESIAYFIVAESLANIAKYARATRATVRVVREDRWVVVEVIDNGMGGAQARPNGGLAGLADRAATIDGILIVDSPAGGPTIIRADLPCTW</sequence>
<keyword evidence="13" id="KW-1185">Reference proteome</keyword>
<feature type="transmembrane region" description="Helical" evidence="9">
    <location>
        <begin position="80"/>
        <end position="101"/>
    </location>
</feature>
<evidence type="ECO:0000313" key="13">
    <source>
        <dbReference type="Proteomes" id="UP000183413"/>
    </source>
</evidence>
<dbReference type="GO" id="GO:0005524">
    <property type="term" value="F:ATP binding"/>
    <property type="evidence" value="ECO:0007669"/>
    <property type="project" value="UniProtKB-KW"/>
</dbReference>
<feature type="domain" description="Putative sensor" evidence="11">
    <location>
        <begin position="57"/>
        <end position="237"/>
    </location>
</feature>
<dbReference type="InterPro" id="IPR025828">
    <property type="entry name" value="Put_sensor_dom"/>
</dbReference>
<protein>
    <recommendedName>
        <fullName evidence="2">histidine kinase</fullName>
        <ecNumber evidence="2">2.7.13.3</ecNumber>
    </recommendedName>
</protein>
<name>A0A1I5XC53_9ACTN</name>
<dbReference type="InterPro" id="IPR036890">
    <property type="entry name" value="HATPase_C_sf"/>
</dbReference>
<dbReference type="Gene3D" id="1.20.5.1930">
    <property type="match status" value="1"/>
</dbReference>
<dbReference type="CDD" id="cd16917">
    <property type="entry name" value="HATPase_UhpB-NarQ-NarX-like"/>
    <property type="match status" value="1"/>
</dbReference>
<keyword evidence="8" id="KW-0902">Two-component regulatory system</keyword>
<evidence type="ECO:0000259" key="10">
    <source>
        <dbReference type="Pfam" id="PF07730"/>
    </source>
</evidence>
<accession>A0A1I5XC53</accession>
<dbReference type="InterPro" id="IPR050482">
    <property type="entry name" value="Sensor_HK_TwoCompSys"/>
</dbReference>
<gene>
    <name evidence="12" type="ORF">SAMN04489713_12667</name>
</gene>
<evidence type="ECO:0000256" key="9">
    <source>
        <dbReference type="SAM" id="Phobius"/>
    </source>
</evidence>
<evidence type="ECO:0000259" key="11">
    <source>
        <dbReference type="Pfam" id="PF13796"/>
    </source>
</evidence>
<keyword evidence="3" id="KW-0597">Phosphoprotein</keyword>
<keyword evidence="9" id="KW-1133">Transmembrane helix</keyword>
<keyword evidence="9" id="KW-0472">Membrane</keyword>
<organism evidence="12 13">
    <name type="scientific">Actinomadura madurae</name>
    <dbReference type="NCBI Taxonomy" id="1993"/>
    <lineage>
        <taxon>Bacteria</taxon>
        <taxon>Bacillati</taxon>
        <taxon>Actinomycetota</taxon>
        <taxon>Actinomycetes</taxon>
        <taxon>Streptosporangiales</taxon>
        <taxon>Thermomonosporaceae</taxon>
        <taxon>Actinomadura</taxon>
    </lineage>
</organism>
<dbReference type="RefSeq" id="WP_021598597.1">
    <property type="nucleotide sequence ID" value="NZ_CP083237.1"/>
</dbReference>
<dbReference type="PANTHER" id="PTHR24421:SF10">
    <property type="entry name" value="NITRATE_NITRITE SENSOR PROTEIN NARQ"/>
    <property type="match status" value="1"/>
</dbReference>
<dbReference type="Pfam" id="PF07730">
    <property type="entry name" value="HisKA_3"/>
    <property type="match status" value="1"/>
</dbReference>
<keyword evidence="4" id="KW-0808">Transferase</keyword>
<evidence type="ECO:0000256" key="7">
    <source>
        <dbReference type="ARBA" id="ARBA00022840"/>
    </source>
</evidence>
<dbReference type="GeneID" id="99655048"/>
<dbReference type="EC" id="2.7.13.3" evidence="2"/>
<keyword evidence="5" id="KW-0547">Nucleotide-binding</keyword>
<dbReference type="STRING" id="1993.SAMN04489713_12667"/>
<feature type="transmembrane region" description="Helical" evidence="9">
    <location>
        <begin position="148"/>
        <end position="171"/>
    </location>
</feature>
<dbReference type="Proteomes" id="UP000183413">
    <property type="component" value="Unassembled WGS sequence"/>
</dbReference>
<reference evidence="12 13" key="1">
    <citation type="submission" date="2016-10" db="EMBL/GenBank/DDBJ databases">
        <authorList>
            <person name="de Groot N.N."/>
        </authorList>
    </citation>
    <scope>NUCLEOTIDE SEQUENCE [LARGE SCALE GENOMIC DNA]</scope>
    <source>
        <strain evidence="12 13">DSM 43067</strain>
    </source>
</reference>
<dbReference type="GO" id="GO:0046983">
    <property type="term" value="F:protein dimerization activity"/>
    <property type="evidence" value="ECO:0007669"/>
    <property type="project" value="InterPro"/>
</dbReference>
<keyword evidence="7" id="KW-0067">ATP-binding</keyword>
<feature type="transmembrane region" description="Helical" evidence="9">
    <location>
        <begin position="55"/>
        <end position="74"/>
    </location>
</feature>
<evidence type="ECO:0000256" key="2">
    <source>
        <dbReference type="ARBA" id="ARBA00012438"/>
    </source>
</evidence>
<feature type="domain" description="Signal transduction histidine kinase subgroup 3 dimerisation and phosphoacceptor" evidence="10">
    <location>
        <begin position="270"/>
        <end position="335"/>
    </location>
</feature>
<evidence type="ECO:0000256" key="4">
    <source>
        <dbReference type="ARBA" id="ARBA00022679"/>
    </source>
</evidence>
<dbReference type="GO" id="GO:0000155">
    <property type="term" value="F:phosphorelay sensor kinase activity"/>
    <property type="evidence" value="ECO:0007669"/>
    <property type="project" value="InterPro"/>
</dbReference>
<evidence type="ECO:0000256" key="1">
    <source>
        <dbReference type="ARBA" id="ARBA00000085"/>
    </source>
</evidence>
<evidence type="ECO:0000256" key="6">
    <source>
        <dbReference type="ARBA" id="ARBA00022777"/>
    </source>
</evidence>
<dbReference type="Pfam" id="PF13796">
    <property type="entry name" value="Sensor"/>
    <property type="match status" value="1"/>
</dbReference>
<keyword evidence="9" id="KW-0812">Transmembrane</keyword>
<dbReference type="InParanoid" id="A0A1I5XC53"/>
<dbReference type="PANTHER" id="PTHR24421">
    <property type="entry name" value="NITRATE/NITRITE SENSOR PROTEIN NARX-RELATED"/>
    <property type="match status" value="1"/>
</dbReference>
<evidence type="ECO:0000256" key="5">
    <source>
        <dbReference type="ARBA" id="ARBA00022741"/>
    </source>
</evidence>
<evidence type="ECO:0000313" key="12">
    <source>
        <dbReference type="EMBL" id="SFQ29559.1"/>
    </source>
</evidence>
<dbReference type="eggNOG" id="COG4585">
    <property type="taxonomic scope" value="Bacteria"/>
</dbReference>
<comment type="catalytic activity">
    <reaction evidence="1">
        <text>ATP + protein L-histidine = ADP + protein N-phospho-L-histidine.</text>
        <dbReference type="EC" id="2.7.13.3"/>
    </reaction>
</comment>
<proteinExistence type="predicted"/>
<keyword evidence="6 12" id="KW-0418">Kinase</keyword>
<dbReference type="AlphaFoldDB" id="A0A1I5XC53"/>
<evidence type="ECO:0000256" key="3">
    <source>
        <dbReference type="ARBA" id="ARBA00022553"/>
    </source>
</evidence>
<dbReference type="FunCoup" id="A0A1I5XC53">
    <property type="interactions" value="1"/>
</dbReference>
<dbReference type="InterPro" id="IPR011712">
    <property type="entry name" value="Sig_transdc_His_kin_sub3_dim/P"/>
</dbReference>
<dbReference type="Gene3D" id="3.30.565.10">
    <property type="entry name" value="Histidine kinase-like ATPase, C-terminal domain"/>
    <property type="match status" value="1"/>
</dbReference>
<dbReference type="GO" id="GO:0016020">
    <property type="term" value="C:membrane"/>
    <property type="evidence" value="ECO:0007669"/>
    <property type="project" value="InterPro"/>
</dbReference>
<feature type="transmembrane region" description="Helical" evidence="9">
    <location>
        <begin position="204"/>
        <end position="222"/>
    </location>
</feature>
<dbReference type="EMBL" id="FOVH01000026">
    <property type="protein sequence ID" value="SFQ29559.1"/>
    <property type="molecule type" value="Genomic_DNA"/>
</dbReference>